<evidence type="ECO:0000313" key="2">
    <source>
        <dbReference type="EMBL" id="KAK9038511.1"/>
    </source>
</evidence>
<accession>A0ABR2TM90</accession>
<comment type="caution">
    <text evidence="2">The sequence shown here is derived from an EMBL/GenBank/DDBJ whole genome shotgun (WGS) entry which is preliminary data.</text>
</comment>
<reference evidence="2 3" key="1">
    <citation type="journal article" date="2024" name="G3 (Bethesda)">
        <title>Genome assembly of Hibiscus sabdariffa L. provides insights into metabolisms of medicinal natural products.</title>
        <authorList>
            <person name="Kim T."/>
        </authorList>
    </citation>
    <scope>NUCLEOTIDE SEQUENCE [LARGE SCALE GENOMIC DNA]</scope>
    <source>
        <strain evidence="2">TK-2024</strain>
        <tissue evidence="2">Old leaves</tissue>
    </source>
</reference>
<sequence length="103" mass="11774">MTGGGKKHVEGKIFRKKLDLKKWKQRVKLLGRRMAELRAVQAELKREMDERLLELRSDPNPPNPHALQLTGHKLQKEDDLPSIWDISAGIPQMDLILLVCASV</sequence>
<gene>
    <name evidence="2" type="ORF">V6N11_023375</name>
</gene>
<evidence type="ECO:0000313" key="3">
    <source>
        <dbReference type="Proteomes" id="UP001396334"/>
    </source>
</evidence>
<evidence type="ECO:0000256" key="1">
    <source>
        <dbReference type="SAM" id="Coils"/>
    </source>
</evidence>
<feature type="coiled-coil region" evidence="1">
    <location>
        <begin position="20"/>
        <end position="54"/>
    </location>
</feature>
<protein>
    <submittedName>
        <fullName evidence="2">Uncharacterized protein</fullName>
    </submittedName>
</protein>
<organism evidence="2 3">
    <name type="scientific">Hibiscus sabdariffa</name>
    <name type="common">roselle</name>
    <dbReference type="NCBI Taxonomy" id="183260"/>
    <lineage>
        <taxon>Eukaryota</taxon>
        <taxon>Viridiplantae</taxon>
        <taxon>Streptophyta</taxon>
        <taxon>Embryophyta</taxon>
        <taxon>Tracheophyta</taxon>
        <taxon>Spermatophyta</taxon>
        <taxon>Magnoliopsida</taxon>
        <taxon>eudicotyledons</taxon>
        <taxon>Gunneridae</taxon>
        <taxon>Pentapetalae</taxon>
        <taxon>rosids</taxon>
        <taxon>malvids</taxon>
        <taxon>Malvales</taxon>
        <taxon>Malvaceae</taxon>
        <taxon>Malvoideae</taxon>
        <taxon>Hibiscus</taxon>
    </lineage>
</organism>
<keyword evidence="1" id="KW-0175">Coiled coil</keyword>
<proteinExistence type="predicted"/>
<dbReference type="Proteomes" id="UP001396334">
    <property type="component" value="Unassembled WGS sequence"/>
</dbReference>
<dbReference type="EMBL" id="JBBPBN010000005">
    <property type="protein sequence ID" value="KAK9038511.1"/>
    <property type="molecule type" value="Genomic_DNA"/>
</dbReference>
<keyword evidence="3" id="KW-1185">Reference proteome</keyword>
<name>A0ABR2TM90_9ROSI</name>